<organism evidence="2 3">
    <name type="scientific">Psychrosphaera haliotis</name>
    <dbReference type="NCBI Taxonomy" id="555083"/>
    <lineage>
        <taxon>Bacteria</taxon>
        <taxon>Pseudomonadati</taxon>
        <taxon>Pseudomonadota</taxon>
        <taxon>Gammaproteobacteria</taxon>
        <taxon>Alteromonadales</taxon>
        <taxon>Pseudoalteromonadaceae</taxon>
        <taxon>Psychrosphaera</taxon>
    </lineage>
</organism>
<evidence type="ECO:0008006" key="4">
    <source>
        <dbReference type="Google" id="ProtNLM"/>
    </source>
</evidence>
<evidence type="ECO:0000313" key="2">
    <source>
        <dbReference type="EMBL" id="MUH72245.1"/>
    </source>
</evidence>
<feature type="transmembrane region" description="Helical" evidence="1">
    <location>
        <begin position="12"/>
        <end position="38"/>
    </location>
</feature>
<proteinExistence type="predicted"/>
<name>A0A6N8F6P4_9GAMM</name>
<reference evidence="2 3" key="1">
    <citation type="submission" date="2019-11" db="EMBL/GenBank/DDBJ databases">
        <title>P. haliotis isolates from Z. marina roots.</title>
        <authorList>
            <person name="Cohen M."/>
            <person name="Jospin G."/>
            <person name="Eisen J.A."/>
            <person name="Coil D.A."/>
        </authorList>
    </citation>
    <scope>NUCLEOTIDE SEQUENCE [LARGE SCALE GENOMIC DNA]</scope>
    <source>
        <strain evidence="2 3">UCD-MCMsp1aY</strain>
    </source>
</reference>
<gene>
    <name evidence="2" type="ORF">GNP35_06975</name>
</gene>
<dbReference type="AlphaFoldDB" id="A0A6N8F6P4"/>
<protein>
    <recommendedName>
        <fullName evidence="4">Disulfide bond formation protein B</fullName>
    </recommendedName>
</protein>
<dbReference type="RefSeq" id="WP_155695440.1">
    <property type="nucleotide sequence ID" value="NZ_WOCD01000003.1"/>
</dbReference>
<dbReference type="InterPro" id="IPR023380">
    <property type="entry name" value="DsbB-like_sf"/>
</dbReference>
<keyword evidence="1" id="KW-1133">Transmembrane helix</keyword>
<feature type="transmembrane region" description="Helical" evidence="1">
    <location>
        <begin position="44"/>
        <end position="61"/>
    </location>
</feature>
<comment type="caution">
    <text evidence="2">The sequence shown here is derived from an EMBL/GenBank/DDBJ whole genome shotgun (WGS) entry which is preliminary data.</text>
</comment>
<sequence>MNILNLESYYTHIKLVGLIAIVISAVAWSTDLTGLVYVCPYCRVQRSVIGILGLLLVSPFIHHWVGKYIALVVGFFGATVGANQHFMGWKKISAGTFEFKDNLLIDPFILSGFSLTGIIGLTFLAVTFREMN</sequence>
<dbReference type="EMBL" id="WOCD01000003">
    <property type="protein sequence ID" value="MUH72245.1"/>
    <property type="molecule type" value="Genomic_DNA"/>
</dbReference>
<dbReference type="Proteomes" id="UP000439994">
    <property type="component" value="Unassembled WGS sequence"/>
</dbReference>
<feature type="transmembrane region" description="Helical" evidence="1">
    <location>
        <begin position="107"/>
        <end position="128"/>
    </location>
</feature>
<dbReference type="SUPFAM" id="SSF158442">
    <property type="entry name" value="DsbB-like"/>
    <property type="match status" value="1"/>
</dbReference>
<keyword evidence="1" id="KW-0812">Transmembrane</keyword>
<evidence type="ECO:0000256" key="1">
    <source>
        <dbReference type="SAM" id="Phobius"/>
    </source>
</evidence>
<evidence type="ECO:0000313" key="3">
    <source>
        <dbReference type="Proteomes" id="UP000439994"/>
    </source>
</evidence>
<dbReference type="OrthoDB" id="7433190at2"/>
<accession>A0A6N8F6P4</accession>
<keyword evidence="3" id="KW-1185">Reference proteome</keyword>
<keyword evidence="1" id="KW-0472">Membrane</keyword>